<dbReference type="SMART" id="SM01008">
    <property type="entry name" value="Ald_Xan_dh_C"/>
    <property type="match status" value="1"/>
</dbReference>
<evidence type="ECO:0000313" key="4">
    <source>
        <dbReference type="EMBL" id="MVQ32270.1"/>
    </source>
</evidence>
<evidence type="ECO:0000256" key="1">
    <source>
        <dbReference type="ARBA" id="ARBA00022505"/>
    </source>
</evidence>
<name>A0A6N8J1W3_9BURK</name>
<dbReference type="EMBL" id="WSEL01000009">
    <property type="protein sequence ID" value="MVQ32270.1"/>
    <property type="molecule type" value="Genomic_DNA"/>
</dbReference>
<dbReference type="Gene3D" id="3.90.1170.50">
    <property type="entry name" value="Aldehyde oxidase/xanthine dehydrogenase, a/b hammerhead"/>
    <property type="match status" value="1"/>
</dbReference>
<dbReference type="Pfam" id="PF02738">
    <property type="entry name" value="MoCoBD_1"/>
    <property type="match status" value="1"/>
</dbReference>
<keyword evidence="5" id="KW-1185">Reference proteome</keyword>
<dbReference type="AlphaFoldDB" id="A0A6N8J1W3"/>
<evidence type="ECO:0000313" key="5">
    <source>
        <dbReference type="Proteomes" id="UP000469385"/>
    </source>
</evidence>
<evidence type="ECO:0000259" key="3">
    <source>
        <dbReference type="SMART" id="SM01008"/>
    </source>
</evidence>
<dbReference type="InterPro" id="IPR016208">
    <property type="entry name" value="Ald_Oxase/xanthine_DH-like"/>
</dbReference>
<dbReference type="GO" id="GO:0005506">
    <property type="term" value="F:iron ion binding"/>
    <property type="evidence" value="ECO:0007669"/>
    <property type="project" value="InterPro"/>
</dbReference>
<dbReference type="InterPro" id="IPR000674">
    <property type="entry name" value="Ald_Oxase/Xan_DH_a/b"/>
</dbReference>
<dbReference type="PANTHER" id="PTHR11908:SF132">
    <property type="entry name" value="ALDEHYDE OXIDASE 1-RELATED"/>
    <property type="match status" value="1"/>
</dbReference>
<dbReference type="InterPro" id="IPR036856">
    <property type="entry name" value="Ald_Oxase/Xan_DH_a/b_sf"/>
</dbReference>
<comment type="caution">
    <text evidence="4">The sequence shown here is derived from an EMBL/GenBank/DDBJ whole genome shotgun (WGS) entry which is preliminary data.</text>
</comment>
<sequence length="784" mass="84699">MIGQPLPRREDQRLITGRGQYTDDMDLPGQAWAAFVRSPHAHARIVAIDTAAARAMPGVLAVLTGQDYADDGHRGVDHIPNPVDAVDARAKAFTRSTTGRIYERRQWPLAIDRVRHVGEAVVMVVAQTVHQARDAAEAVAIEYEVLPAVVRADDALAEGAPQLYDDLPRNLCFETELGDRAAVDAAFAGAACVVRREFRNSRIVNCQMEPRSALGHYDAAQDRWLLIAGSQGVNRQHMALADALGVAPERLRVVSPDVGGGFGPRYSLNMEPVAVLWGARRVGRPVKWTSDRSEAFVSDYQGRDLLIRAAVAFDADGRIRALDNHLVGNVGAHAVSYVPMSNSSRVTTSVYDVPAVALKISAAMSNTVPTGPYRGAGRPEAMHAIERALDVAARELGIDRVEIRRRNLIPRHTLPRLSPMGLPYDAGDFQANMDRVLQLADWAGFAQRRAASAARGKLRGIGLANYIESPVGAPRERIELEMRPDGQLDIVSGTQSTGQGHETSFLQVLAEHLGLPPERMRLRTGDTEIVKAGGGTHSDRSMRLAGTLLVQGSAQLLERARLVAADVAKVEPERLQRHADGFVLKRRWWADRVLTWADLARHVAQHGLPDDPACKRLAVEAEFFGRMPAYPTGAAVCELEVDPDTGDVALLRYAAVDDVGRAINPLILEGQIHGGLAQGLGQALGEHYAIDGKGQVLAGSFMDYRLPRAGLLPPLTIELANDPTLGNPLGVKGGGESGITPATAATFNALADALSAHTQEELPMPATALALWELIQTSQELRHA</sequence>
<protein>
    <submittedName>
        <fullName evidence="4">Molybdopterin-dependent oxidoreductase</fullName>
    </submittedName>
</protein>
<dbReference type="SUPFAM" id="SSF54665">
    <property type="entry name" value="CO dehydrogenase molybdoprotein N-domain-like"/>
    <property type="match status" value="1"/>
</dbReference>
<dbReference type="Pfam" id="PF20256">
    <property type="entry name" value="MoCoBD_2"/>
    <property type="match status" value="1"/>
</dbReference>
<dbReference type="SUPFAM" id="SSF56003">
    <property type="entry name" value="Molybdenum cofactor-binding domain"/>
    <property type="match status" value="1"/>
</dbReference>
<evidence type="ECO:0000256" key="2">
    <source>
        <dbReference type="ARBA" id="ARBA00023002"/>
    </source>
</evidence>
<dbReference type="Pfam" id="PF01315">
    <property type="entry name" value="Ald_Xan_dh_C"/>
    <property type="match status" value="2"/>
</dbReference>
<dbReference type="Proteomes" id="UP000469385">
    <property type="component" value="Unassembled WGS sequence"/>
</dbReference>
<dbReference type="InterPro" id="IPR008274">
    <property type="entry name" value="AldOxase/xan_DH_MoCoBD1"/>
</dbReference>
<proteinExistence type="predicted"/>
<keyword evidence="2" id="KW-0560">Oxidoreductase</keyword>
<reference evidence="4 5" key="1">
    <citation type="submission" date="2019-12" db="EMBL/GenBank/DDBJ databases">
        <authorList>
            <person name="Huq M.A."/>
        </authorList>
    </citation>
    <scope>NUCLEOTIDE SEQUENCE [LARGE SCALE GENOMIC DNA]</scope>
    <source>
        <strain evidence="4 5">MAH-25</strain>
    </source>
</reference>
<dbReference type="PANTHER" id="PTHR11908">
    <property type="entry name" value="XANTHINE DEHYDROGENASE"/>
    <property type="match status" value="1"/>
</dbReference>
<dbReference type="InterPro" id="IPR046867">
    <property type="entry name" value="AldOxase/xan_DH_MoCoBD2"/>
</dbReference>
<dbReference type="InterPro" id="IPR037165">
    <property type="entry name" value="AldOxase/xan_DH_Mopterin-bd_sf"/>
</dbReference>
<keyword evidence="1" id="KW-0500">Molybdenum</keyword>
<feature type="domain" description="Aldehyde oxidase/xanthine dehydrogenase a/b hammerhead" evidence="3">
    <location>
        <begin position="16"/>
        <end position="147"/>
    </location>
</feature>
<dbReference type="GO" id="GO:0016491">
    <property type="term" value="F:oxidoreductase activity"/>
    <property type="evidence" value="ECO:0007669"/>
    <property type="project" value="UniProtKB-KW"/>
</dbReference>
<gene>
    <name evidence="4" type="ORF">GON04_22635</name>
</gene>
<dbReference type="Gene3D" id="3.30.365.10">
    <property type="entry name" value="Aldehyde oxidase/xanthine dehydrogenase, molybdopterin binding domain"/>
    <property type="match status" value="4"/>
</dbReference>
<accession>A0A6N8J1W3</accession>
<dbReference type="RefSeq" id="WP_157400244.1">
    <property type="nucleotide sequence ID" value="NZ_WSEL01000009.1"/>
</dbReference>
<organism evidence="4 5">
    <name type="scientific">Ramlibacter pinisoli</name>
    <dbReference type="NCBI Taxonomy" id="2682844"/>
    <lineage>
        <taxon>Bacteria</taxon>
        <taxon>Pseudomonadati</taxon>
        <taxon>Pseudomonadota</taxon>
        <taxon>Betaproteobacteria</taxon>
        <taxon>Burkholderiales</taxon>
        <taxon>Comamonadaceae</taxon>
        <taxon>Ramlibacter</taxon>
    </lineage>
</organism>